<dbReference type="Proteomes" id="UP000216454">
    <property type="component" value="Unassembled WGS sequence"/>
</dbReference>
<feature type="domain" description="Alcohol dehydrogenase-like C-terminal" evidence="6">
    <location>
        <begin position="199"/>
        <end position="308"/>
    </location>
</feature>
<feature type="domain" description="Alcohol dehydrogenase-like N-terminal" evidence="7">
    <location>
        <begin position="30"/>
        <end position="134"/>
    </location>
</feature>
<dbReference type="InterPro" id="IPR013149">
    <property type="entry name" value="ADH-like_C"/>
</dbReference>
<dbReference type="SUPFAM" id="SSF51735">
    <property type="entry name" value="NAD(P)-binding Rossmann-fold domains"/>
    <property type="match status" value="1"/>
</dbReference>
<dbReference type="PANTHER" id="PTHR42813:SF2">
    <property type="entry name" value="DEHYDROGENASE, ZINC-CONTAINING, PUTATIVE (AFU_ORTHOLOGUE AFUA_2G02810)-RELATED"/>
    <property type="match status" value="1"/>
</dbReference>
<comment type="similarity">
    <text evidence="5">Belongs to the zinc-containing alcohol dehydrogenase family.</text>
</comment>
<evidence type="ECO:0000259" key="6">
    <source>
        <dbReference type="Pfam" id="PF00107"/>
    </source>
</evidence>
<evidence type="ECO:0000259" key="7">
    <source>
        <dbReference type="Pfam" id="PF08240"/>
    </source>
</evidence>
<evidence type="ECO:0000256" key="5">
    <source>
        <dbReference type="RuleBase" id="RU361277"/>
    </source>
</evidence>
<evidence type="ECO:0000313" key="9">
    <source>
        <dbReference type="Proteomes" id="UP000216454"/>
    </source>
</evidence>
<dbReference type="InterPro" id="IPR002328">
    <property type="entry name" value="ADH_Zn_CS"/>
</dbReference>
<protein>
    <submittedName>
        <fullName evidence="8">IMP dehydrogenase</fullName>
    </submittedName>
</protein>
<keyword evidence="3 5" id="KW-0862">Zinc</keyword>
<evidence type="ECO:0000256" key="2">
    <source>
        <dbReference type="ARBA" id="ARBA00022723"/>
    </source>
</evidence>
<reference evidence="8 9" key="1">
    <citation type="journal article" date="2017" name="BMC Genomics">
        <title>Comparative genomic and phylogenomic analyses of the Bifidobacteriaceae family.</title>
        <authorList>
            <person name="Lugli G.A."/>
            <person name="Milani C."/>
            <person name="Turroni F."/>
            <person name="Duranti S."/>
            <person name="Mancabelli L."/>
            <person name="Mangifesta M."/>
            <person name="Ferrario C."/>
            <person name="Modesto M."/>
            <person name="Mattarelli P."/>
            <person name="Jiri K."/>
            <person name="van Sinderen D."/>
            <person name="Ventura M."/>
        </authorList>
    </citation>
    <scope>NUCLEOTIDE SEQUENCE [LARGE SCALE GENOMIC DNA]</scope>
    <source>
        <strain evidence="8 9">DSM 24744</strain>
    </source>
</reference>
<dbReference type="InterPro" id="IPR011032">
    <property type="entry name" value="GroES-like_sf"/>
</dbReference>
<dbReference type="CDD" id="cd08287">
    <property type="entry name" value="FDH_like_ADH3"/>
    <property type="match status" value="1"/>
</dbReference>
<dbReference type="AlphaFoldDB" id="A0A261EWV8"/>
<dbReference type="GO" id="GO:0008270">
    <property type="term" value="F:zinc ion binding"/>
    <property type="evidence" value="ECO:0007669"/>
    <property type="project" value="InterPro"/>
</dbReference>
<sequence length="367" mass="38303">MSKTTMKSTIYYGPRDVRVEERPIPEPQTPEDAVIRVVRTCVCGSDLWPYRSKDVNTPGTPIGHESIGVVTQVGADVTVAAVGDFVIVPFPISCGECAACKAGFESSCLNGGYFGGGAEGEGCQSEYLRVPHANGTIVNVSQALAAGDIPGAPASSKAFSDEMLADLLTLSDVMGTGYHAAVSAEVTSGYTAVVFGDGAVGLCGVLSAKLLGASRIIAMSRHENRAAIAREFGATDIVPERGDDAVARVMELTGAGADAVLECVGSAQSFDTALKVGRPGAVIGRVGLPHGVQLPAEATFYRNIGIKGGPAPVRTYARQRLLREVLSGNIHPGRVFTNTYTIDEVPQAYADMDARRVIKALVTVSEV</sequence>
<organism evidence="8 9">
    <name type="scientific">Pseudoscardovia suis</name>
    <dbReference type="NCBI Taxonomy" id="987063"/>
    <lineage>
        <taxon>Bacteria</taxon>
        <taxon>Bacillati</taxon>
        <taxon>Actinomycetota</taxon>
        <taxon>Actinomycetes</taxon>
        <taxon>Bifidobacteriales</taxon>
        <taxon>Bifidobacteriaceae</taxon>
        <taxon>Pseudoscardovia</taxon>
    </lineage>
</organism>
<accession>A0A261EWV8</accession>
<dbReference type="EMBL" id="MWWQ01000008">
    <property type="protein sequence ID" value="OZG51335.1"/>
    <property type="molecule type" value="Genomic_DNA"/>
</dbReference>
<evidence type="ECO:0000256" key="1">
    <source>
        <dbReference type="ARBA" id="ARBA00001947"/>
    </source>
</evidence>
<dbReference type="InterPro" id="IPR013154">
    <property type="entry name" value="ADH-like_N"/>
</dbReference>
<evidence type="ECO:0000256" key="4">
    <source>
        <dbReference type="ARBA" id="ARBA00023002"/>
    </source>
</evidence>
<gene>
    <name evidence="8" type="ORF">PSSU_0958</name>
</gene>
<dbReference type="Pfam" id="PF00107">
    <property type="entry name" value="ADH_zinc_N"/>
    <property type="match status" value="1"/>
</dbReference>
<name>A0A261EWV8_9BIFI</name>
<dbReference type="Gene3D" id="3.90.180.10">
    <property type="entry name" value="Medium-chain alcohol dehydrogenases, catalytic domain"/>
    <property type="match status" value="1"/>
</dbReference>
<comment type="cofactor">
    <cofactor evidence="1 5">
        <name>Zn(2+)</name>
        <dbReference type="ChEBI" id="CHEBI:29105"/>
    </cofactor>
</comment>
<evidence type="ECO:0000256" key="3">
    <source>
        <dbReference type="ARBA" id="ARBA00022833"/>
    </source>
</evidence>
<dbReference type="GO" id="GO:0016491">
    <property type="term" value="F:oxidoreductase activity"/>
    <property type="evidence" value="ECO:0007669"/>
    <property type="project" value="UniProtKB-KW"/>
</dbReference>
<comment type="caution">
    <text evidence="8">The sequence shown here is derived from an EMBL/GenBank/DDBJ whole genome shotgun (WGS) entry which is preliminary data.</text>
</comment>
<dbReference type="Pfam" id="PF08240">
    <property type="entry name" value="ADH_N"/>
    <property type="match status" value="1"/>
</dbReference>
<dbReference type="SUPFAM" id="SSF50129">
    <property type="entry name" value="GroES-like"/>
    <property type="match status" value="1"/>
</dbReference>
<proteinExistence type="inferred from homology"/>
<dbReference type="PROSITE" id="PS00059">
    <property type="entry name" value="ADH_ZINC"/>
    <property type="match status" value="1"/>
</dbReference>
<dbReference type="Gene3D" id="3.40.50.720">
    <property type="entry name" value="NAD(P)-binding Rossmann-like Domain"/>
    <property type="match status" value="1"/>
</dbReference>
<keyword evidence="2 5" id="KW-0479">Metal-binding</keyword>
<keyword evidence="4" id="KW-0560">Oxidoreductase</keyword>
<dbReference type="PANTHER" id="PTHR42813">
    <property type="entry name" value="ZINC-TYPE ALCOHOL DEHYDROGENASE-LIKE"/>
    <property type="match status" value="1"/>
</dbReference>
<keyword evidence="9" id="KW-1185">Reference proteome</keyword>
<dbReference type="InterPro" id="IPR036291">
    <property type="entry name" value="NAD(P)-bd_dom_sf"/>
</dbReference>
<evidence type="ECO:0000313" key="8">
    <source>
        <dbReference type="EMBL" id="OZG51335.1"/>
    </source>
</evidence>